<dbReference type="InterPro" id="IPR025997">
    <property type="entry name" value="SBP_2_dom"/>
</dbReference>
<dbReference type="KEGG" id="tbk:HF295_01220"/>
<accession>A0A7L6MZZ6</accession>
<dbReference type="PANTHER" id="PTHR46847">
    <property type="entry name" value="D-ALLOSE-BINDING PERIPLASMIC PROTEIN-RELATED"/>
    <property type="match status" value="1"/>
</dbReference>
<sequence length="335" mass="36685">MKKVLMMFLALFAMVGLVACGGDDDQKVLAVIMPNATHGFTGESVKHATAAAERLATEAGYDYRVYTSGDVTAQAQQIETAIAEEVDVIVLWPHNGDELKQTAQSILDANIPLIVYDRLITNFDEDAELMGDNETIGEETGLYFNDYFATELAAGQVNILEFKGDNSTVPTQRSDGFWSTANDNFNLVQDWSTGWSKSTAQTQMETFLNSSEQATIESIKAVFTHDAEVAAGVLQAIEGYQGSATINIELVSAVSASRELLGMFDHYENLGIDQVTFSFSPAMVVEAIELAVDILDGEDVSGLYLVETEMVDNGNYETFMEGPVYTLRYSLEEEE</sequence>
<dbReference type="EMBL" id="CP051151">
    <property type="protein sequence ID" value="QLY39553.1"/>
    <property type="molecule type" value="Genomic_DNA"/>
</dbReference>
<evidence type="ECO:0000256" key="4">
    <source>
        <dbReference type="SAM" id="SignalP"/>
    </source>
</evidence>
<comment type="subcellular location">
    <subcellularLocation>
        <location evidence="1">Cell envelope</location>
    </subcellularLocation>
</comment>
<evidence type="ECO:0000313" key="7">
    <source>
        <dbReference type="Proteomes" id="UP000512167"/>
    </source>
</evidence>
<dbReference type="RefSeq" id="WP_312032027.1">
    <property type="nucleotide sequence ID" value="NZ_CP051151.1"/>
</dbReference>
<dbReference type="AlphaFoldDB" id="A0A7L6MZZ6"/>
<feature type="signal peptide" evidence="4">
    <location>
        <begin position="1"/>
        <end position="19"/>
    </location>
</feature>
<proteinExistence type="inferred from homology"/>
<gene>
    <name evidence="6" type="ORF">HF295_01220</name>
</gene>
<evidence type="ECO:0000256" key="1">
    <source>
        <dbReference type="ARBA" id="ARBA00004196"/>
    </source>
</evidence>
<evidence type="ECO:0000313" key="6">
    <source>
        <dbReference type="EMBL" id="QLY39553.1"/>
    </source>
</evidence>
<dbReference type="Pfam" id="PF13407">
    <property type="entry name" value="Peripla_BP_4"/>
    <property type="match status" value="1"/>
</dbReference>
<keyword evidence="7" id="KW-1185">Reference proteome</keyword>
<dbReference type="PROSITE" id="PS51257">
    <property type="entry name" value="PROKAR_LIPOPROTEIN"/>
    <property type="match status" value="1"/>
</dbReference>
<evidence type="ECO:0000259" key="5">
    <source>
        <dbReference type="Pfam" id="PF13407"/>
    </source>
</evidence>
<feature type="chain" id="PRO_5029609069" evidence="4">
    <location>
        <begin position="20"/>
        <end position="335"/>
    </location>
</feature>
<keyword evidence="3 4" id="KW-0732">Signal</keyword>
<evidence type="ECO:0000256" key="2">
    <source>
        <dbReference type="ARBA" id="ARBA00007639"/>
    </source>
</evidence>
<dbReference type="PANTHER" id="PTHR46847:SF1">
    <property type="entry name" value="D-ALLOSE-BINDING PERIPLASMIC PROTEIN-RELATED"/>
    <property type="match status" value="1"/>
</dbReference>
<dbReference type="SUPFAM" id="SSF53822">
    <property type="entry name" value="Periplasmic binding protein-like I"/>
    <property type="match status" value="1"/>
</dbReference>
<dbReference type="InterPro" id="IPR028082">
    <property type="entry name" value="Peripla_BP_I"/>
</dbReference>
<feature type="domain" description="Periplasmic binding protein" evidence="5">
    <location>
        <begin position="30"/>
        <end position="298"/>
    </location>
</feature>
<comment type="similarity">
    <text evidence="2">Belongs to the bacterial solute-binding protein 2 family.</text>
</comment>
<name>A0A7L6MZZ6_9MOLU</name>
<dbReference type="GO" id="GO:0030313">
    <property type="term" value="C:cell envelope"/>
    <property type="evidence" value="ECO:0007669"/>
    <property type="project" value="UniProtKB-SubCell"/>
</dbReference>
<protein>
    <submittedName>
        <fullName evidence="6">Substrate-binding domain-containing protein</fullName>
    </submittedName>
</protein>
<reference evidence="6 7" key="1">
    <citation type="submission" date="2020-04" db="EMBL/GenBank/DDBJ databases">
        <authorList>
            <person name="Zheng R.K."/>
            <person name="Sun C.M."/>
        </authorList>
    </citation>
    <scope>NUCLEOTIDE SEQUENCE [LARGE SCALE GENOMIC DNA]</scope>
    <source>
        <strain evidence="7">zrk29</strain>
    </source>
</reference>
<dbReference type="Proteomes" id="UP000512167">
    <property type="component" value="Chromosome"/>
</dbReference>
<dbReference type="GO" id="GO:0030246">
    <property type="term" value="F:carbohydrate binding"/>
    <property type="evidence" value="ECO:0007669"/>
    <property type="project" value="UniProtKB-ARBA"/>
</dbReference>
<dbReference type="Gene3D" id="3.40.50.2300">
    <property type="match status" value="2"/>
</dbReference>
<organism evidence="6 7">
    <name type="scientific">Hujiaoplasma nucleasis</name>
    <dbReference type="NCBI Taxonomy" id="2725268"/>
    <lineage>
        <taxon>Bacteria</taxon>
        <taxon>Bacillati</taxon>
        <taxon>Mycoplasmatota</taxon>
        <taxon>Mollicutes</taxon>
        <taxon>Candidatus Izemoplasmatales</taxon>
        <taxon>Hujiaoplasmataceae</taxon>
        <taxon>Hujiaoplasma</taxon>
    </lineage>
</organism>
<evidence type="ECO:0000256" key="3">
    <source>
        <dbReference type="ARBA" id="ARBA00022729"/>
    </source>
</evidence>